<reference evidence="2" key="2">
    <citation type="submission" date="2015-01" db="EMBL/GenBank/DDBJ databases">
        <title>Evolutionary Origins and Diversification of the Mycorrhizal Mutualists.</title>
        <authorList>
            <consortium name="DOE Joint Genome Institute"/>
            <consortium name="Mycorrhizal Genomics Consortium"/>
            <person name="Kohler A."/>
            <person name="Kuo A."/>
            <person name="Nagy L.G."/>
            <person name="Floudas D."/>
            <person name="Copeland A."/>
            <person name="Barry K.W."/>
            <person name="Cichocki N."/>
            <person name="Veneault-Fourrey C."/>
            <person name="LaButti K."/>
            <person name="Lindquist E.A."/>
            <person name="Lipzen A."/>
            <person name="Lundell T."/>
            <person name="Morin E."/>
            <person name="Murat C."/>
            <person name="Riley R."/>
            <person name="Ohm R."/>
            <person name="Sun H."/>
            <person name="Tunlid A."/>
            <person name="Henrissat B."/>
            <person name="Grigoriev I.V."/>
            <person name="Hibbett D.S."/>
            <person name="Martin F."/>
        </authorList>
    </citation>
    <scope>NUCLEOTIDE SEQUENCE [LARGE SCALE GENOMIC DNA]</scope>
    <source>
        <strain evidence="2">Marx 270</strain>
    </source>
</reference>
<name>A0A0C3NNF6_PISTI</name>
<dbReference type="InParanoid" id="A0A0C3NNF6"/>
<dbReference type="HOGENOM" id="CLU_1220121_0_0_1"/>
<sequence length="227" mass="25244">MISNDIPAAAHNEDEHYFRDPLTISAKFTQYQKPVEAMAHATNTSADAESDLEVKNPISHAVQASLKHRHANHDNIEYVSLSKVENVDNGGSFCDLHDVNVHMKVVEEPCVTTMTNIRIDKLAKKAKESRELALASSTSDWPLLTGTNSTTCGCICFVNANLPEALQKDRRWSKQMLPTLLMWAGSFPDPWAIPDLELMTALRIITTSLVLDFDSHAIILFTLKLDA</sequence>
<keyword evidence="2" id="KW-1185">Reference proteome</keyword>
<gene>
    <name evidence="1" type="ORF">M404DRAFT_32516</name>
</gene>
<proteinExistence type="predicted"/>
<evidence type="ECO:0000313" key="2">
    <source>
        <dbReference type="Proteomes" id="UP000054217"/>
    </source>
</evidence>
<evidence type="ECO:0000313" key="1">
    <source>
        <dbReference type="EMBL" id="KIN97170.1"/>
    </source>
</evidence>
<dbReference type="OrthoDB" id="2678783at2759"/>
<protein>
    <submittedName>
        <fullName evidence="1">Uncharacterized protein</fullName>
    </submittedName>
</protein>
<reference evidence="1 2" key="1">
    <citation type="submission" date="2014-04" db="EMBL/GenBank/DDBJ databases">
        <authorList>
            <consortium name="DOE Joint Genome Institute"/>
            <person name="Kuo A."/>
            <person name="Kohler A."/>
            <person name="Costa M.D."/>
            <person name="Nagy L.G."/>
            <person name="Floudas D."/>
            <person name="Copeland A."/>
            <person name="Barry K.W."/>
            <person name="Cichocki N."/>
            <person name="Veneault-Fourrey C."/>
            <person name="LaButti K."/>
            <person name="Lindquist E.A."/>
            <person name="Lipzen A."/>
            <person name="Lundell T."/>
            <person name="Morin E."/>
            <person name="Murat C."/>
            <person name="Sun H."/>
            <person name="Tunlid A."/>
            <person name="Henrissat B."/>
            <person name="Grigoriev I.V."/>
            <person name="Hibbett D.S."/>
            <person name="Martin F."/>
            <person name="Nordberg H.P."/>
            <person name="Cantor M.N."/>
            <person name="Hua S.X."/>
        </authorList>
    </citation>
    <scope>NUCLEOTIDE SEQUENCE [LARGE SCALE GENOMIC DNA]</scope>
    <source>
        <strain evidence="1 2">Marx 270</strain>
    </source>
</reference>
<dbReference type="Proteomes" id="UP000054217">
    <property type="component" value="Unassembled WGS sequence"/>
</dbReference>
<dbReference type="EMBL" id="KN832033">
    <property type="protein sequence ID" value="KIN97170.1"/>
    <property type="molecule type" value="Genomic_DNA"/>
</dbReference>
<dbReference type="AlphaFoldDB" id="A0A0C3NNF6"/>
<organism evidence="1 2">
    <name type="scientific">Pisolithus tinctorius Marx 270</name>
    <dbReference type="NCBI Taxonomy" id="870435"/>
    <lineage>
        <taxon>Eukaryota</taxon>
        <taxon>Fungi</taxon>
        <taxon>Dikarya</taxon>
        <taxon>Basidiomycota</taxon>
        <taxon>Agaricomycotina</taxon>
        <taxon>Agaricomycetes</taxon>
        <taxon>Agaricomycetidae</taxon>
        <taxon>Boletales</taxon>
        <taxon>Sclerodermatineae</taxon>
        <taxon>Pisolithaceae</taxon>
        <taxon>Pisolithus</taxon>
    </lineage>
</organism>
<accession>A0A0C3NNF6</accession>